<comment type="similarity">
    <text evidence="2">Belongs to the serine-aspartate repeat-containing protein (SDr) family.</text>
</comment>
<dbReference type="GO" id="GO:0008234">
    <property type="term" value="F:cysteine-type peptidase activity"/>
    <property type="evidence" value="ECO:0007669"/>
    <property type="project" value="UniProtKB-KW"/>
</dbReference>
<dbReference type="Gene3D" id="2.60.40.10">
    <property type="entry name" value="Immunoglobulins"/>
    <property type="match status" value="4"/>
</dbReference>
<keyword evidence="8" id="KW-0812">Transmembrane</keyword>
<dbReference type="InterPro" id="IPR013783">
    <property type="entry name" value="Ig-like_fold"/>
</dbReference>
<keyword evidence="4" id="KW-0645">Protease</keyword>
<evidence type="ECO:0000256" key="2">
    <source>
        <dbReference type="ARBA" id="ARBA00007257"/>
    </source>
</evidence>
<dbReference type="EMBL" id="PPUQ01000017">
    <property type="protein sequence ID" value="RDC36269.1"/>
    <property type="molecule type" value="Genomic_DNA"/>
</dbReference>
<dbReference type="SUPFAM" id="SSF54001">
    <property type="entry name" value="Cysteine proteinases"/>
    <property type="match status" value="1"/>
</dbReference>
<dbReference type="Proteomes" id="UP000312594">
    <property type="component" value="Unassembled WGS sequence"/>
</dbReference>
<reference evidence="13 16" key="1">
    <citation type="journal article" date="2005" name="Appl. Environ. Microbiol.">
        <title>Intestinal bacterial communities that produce active estrogen-like compounds enterodiol and enterolactone in humans.</title>
        <authorList>
            <person name="Clavel T."/>
            <person name="Henderson G."/>
            <person name="Alpert C.A."/>
            <person name="Philippe C."/>
            <person name="Rigottier-Gois L."/>
            <person name="Dore J."/>
            <person name="Blaut M."/>
        </authorList>
    </citation>
    <scope>NUCLEOTIDE SEQUENCE [LARGE SCALE GENOMIC DNA]</scope>
    <source>
        <strain evidence="13 16">SECO-MT75m2</strain>
    </source>
</reference>
<feature type="chain" id="PRO_5044389202" description="NlpC/P60 domain-containing protein" evidence="9">
    <location>
        <begin position="42"/>
        <end position="763"/>
    </location>
</feature>
<dbReference type="GO" id="GO:0006508">
    <property type="term" value="P:proteolysis"/>
    <property type="evidence" value="ECO:0007669"/>
    <property type="project" value="UniProtKB-KW"/>
</dbReference>
<feature type="domain" description="NlpC/P60" evidence="10">
    <location>
        <begin position="47"/>
        <end position="191"/>
    </location>
</feature>
<evidence type="ECO:0000256" key="8">
    <source>
        <dbReference type="SAM" id="Phobius"/>
    </source>
</evidence>
<dbReference type="InterPro" id="IPR041033">
    <property type="entry name" value="SpaA_PFL_dom_1"/>
</dbReference>
<evidence type="ECO:0000256" key="5">
    <source>
        <dbReference type="ARBA" id="ARBA00022729"/>
    </source>
</evidence>
<keyword evidence="5 9" id="KW-0732">Signal</keyword>
<feature type="signal peptide" evidence="9">
    <location>
        <begin position="1"/>
        <end position="41"/>
    </location>
</feature>
<reference evidence="14 15" key="2">
    <citation type="journal article" date="2018" name="Elife">
        <title>Discovery and characterization of a prevalent human gut bacterial enzyme sufficient for the inactivation of a family of plant toxins.</title>
        <authorList>
            <person name="Koppel N."/>
            <person name="Bisanz J.E."/>
            <person name="Pandelia M.E."/>
            <person name="Turnbaugh P.J."/>
            <person name="Balskus E.P."/>
        </authorList>
    </citation>
    <scope>NUCLEOTIDE SEQUENCE [LARGE SCALE GENOMIC DNA]</scope>
    <source>
        <strain evidence="12 15">16A</strain>
        <strain evidence="11 14">MR1 #12</strain>
    </source>
</reference>
<dbReference type="InterPro" id="IPR000064">
    <property type="entry name" value="NLP_P60_dom"/>
</dbReference>
<accession>A0A369MXV5</accession>
<dbReference type="Pfam" id="PF17802">
    <property type="entry name" value="SpaA"/>
    <property type="match status" value="4"/>
</dbReference>
<evidence type="ECO:0000313" key="11">
    <source>
        <dbReference type="EMBL" id="RDB81616.1"/>
    </source>
</evidence>
<dbReference type="PANTHER" id="PTHR36108:SF13">
    <property type="entry name" value="COLOSSIN-B-RELATED"/>
    <property type="match status" value="1"/>
</dbReference>
<dbReference type="Pfam" id="PF00877">
    <property type="entry name" value="NLPC_P60"/>
    <property type="match status" value="1"/>
</dbReference>
<proteinExistence type="inferred from homology"/>
<name>A0A369MXV5_EGGLN</name>
<keyword evidence="8" id="KW-0472">Membrane</keyword>
<feature type="transmembrane region" description="Helical" evidence="8">
    <location>
        <begin position="721"/>
        <end position="742"/>
    </location>
</feature>
<dbReference type="InterPro" id="IPR038765">
    <property type="entry name" value="Papain-like_cys_pep_sf"/>
</dbReference>
<evidence type="ECO:0000259" key="10">
    <source>
        <dbReference type="PROSITE" id="PS51935"/>
    </source>
</evidence>
<dbReference type="EMBL" id="VEVP01000034">
    <property type="protein sequence ID" value="TNU89140.1"/>
    <property type="molecule type" value="Genomic_DNA"/>
</dbReference>
<evidence type="ECO:0000256" key="4">
    <source>
        <dbReference type="ARBA" id="ARBA00022670"/>
    </source>
</evidence>
<evidence type="ECO:0000256" key="7">
    <source>
        <dbReference type="ARBA" id="ARBA00022807"/>
    </source>
</evidence>
<protein>
    <recommendedName>
        <fullName evidence="10">NlpC/P60 domain-containing protein</fullName>
    </recommendedName>
</protein>
<keyword evidence="7" id="KW-0788">Thiol protease</keyword>
<evidence type="ECO:0000313" key="14">
    <source>
        <dbReference type="Proteomes" id="UP000253752"/>
    </source>
</evidence>
<dbReference type="Proteomes" id="UP000253915">
    <property type="component" value="Unassembled WGS sequence"/>
</dbReference>
<evidence type="ECO:0000313" key="16">
    <source>
        <dbReference type="Proteomes" id="UP000312594"/>
    </source>
</evidence>
<evidence type="ECO:0000256" key="1">
    <source>
        <dbReference type="ARBA" id="ARBA00007074"/>
    </source>
</evidence>
<keyword evidence="8" id="KW-1133">Transmembrane helix</keyword>
<dbReference type="PANTHER" id="PTHR36108">
    <property type="entry name" value="COLOSSIN-B-RELATED"/>
    <property type="match status" value="1"/>
</dbReference>
<comment type="similarity">
    <text evidence="1">Belongs to the peptidase C40 family.</text>
</comment>
<dbReference type="PROSITE" id="PS51935">
    <property type="entry name" value="NLPC_P60"/>
    <property type="match status" value="1"/>
</dbReference>
<comment type="caution">
    <text evidence="11">The sequence shown here is derived from an EMBL/GenBank/DDBJ whole genome shotgun (WGS) entry which is preliminary data.</text>
</comment>
<evidence type="ECO:0000256" key="6">
    <source>
        <dbReference type="ARBA" id="ARBA00022801"/>
    </source>
</evidence>
<evidence type="ECO:0000313" key="12">
    <source>
        <dbReference type="EMBL" id="RDC36269.1"/>
    </source>
</evidence>
<keyword evidence="6" id="KW-0378">Hydrolase</keyword>
<dbReference type="AlphaFoldDB" id="A0A369MXV5"/>
<keyword evidence="3" id="KW-0964">Secreted</keyword>
<gene>
    <name evidence="12" type="ORF">C1853_11540</name>
    <name evidence="11" type="ORF">C1872_02785</name>
    <name evidence="13" type="ORF">FIC87_12210</name>
</gene>
<organism evidence="11 14">
    <name type="scientific">Eggerthella lenta</name>
    <name type="common">Eubacterium lentum</name>
    <dbReference type="NCBI Taxonomy" id="84112"/>
    <lineage>
        <taxon>Bacteria</taxon>
        <taxon>Bacillati</taxon>
        <taxon>Actinomycetota</taxon>
        <taxon>Coriobacteriia</taxon>
        <taxon>Eggerthellales</taxon>
        <taxon>Eggerthellaceae</taxon>
        <taxon>Eggerthella</taxon>
    </lineage>
</organism>
<evidence type="ECO:0000313" key="15">
    <source>
        <dbReference type="Proteomes" id="UP000253915"/>
    </source>
</evidence>
<reference evidence="13" key="3">
    <citation type="submission" date="2019-06" db="EMBL/GenBank/DDBJ databases">
        <authorList>
            <person name="Bisanz J.E."/>
            <person name="Turnbaugh P.J."/>
        </authorList>
    </citation>
    <scope>NUCLEOTIDE SEQUENCE</scope>
    <source>
        <strain evidence="13">SECO-MT75m2</strain>
    </source>
</reference>
<sequence>MKAQATNGRAAGKIIRCMLAALLVAAAVFAGLPSRSQAAYAADGSLSDATWEEVKGGIEDLMGTPYVWGGKGTSGWDCSGFVGWVIANVYGLSWPGGSPGNCGTDAIAAFCAAHETFRGSSADDYNAAFAAGTVKPGDVIVFSNASGATVHCAIAGEGATVYHAWSEHFGTCNVRFDYMWGIDGGHGKTYASFAVYRGLSEGGFVTLDKTSADASVTAGNGEYTLAGAVYGVYQGGSLVAQFTTDESGHGQTSEKLPNGDYVVREISAPAGYALSQEEFHVTVAGGNVHVNAQDAPVTVNLTLIKKDAETLLPEPQGAASLDGAEYEATYLHGGEYVTAKGVVENSKLAFEGIPLGTVTIKETKAPAGYLPDPEAHEITVTADMAGSESPVFEHEVADELTEQVIRGDLKLVKVGEGDQGRMAGVPFLVTSATTGESHTIVTDANGCASTAASWNPHTADTNGGTAESGVWFGGGEPDDALGALPYDAYIVEEQPCEANADRELIPAFEVSVYRDGATIDLGTLVNSDKPHVSISKADIVTGEELPGATLQVTDAEGNVVDEWVSGEEPHEIVLDEGSYTLREEIAPEGYLVANSVDFEVVSGQVSQKVTMEDDFTKVDAEKVDAETGAPLSGAAMQVLDAEGAVVEEWVSAEEPHRIEKLAPGTYTLHEESAPEGYELAEDVEFEVEATGDVQTVTMEDEATPAPAVEGGEPFDKTGVNLAPLAAVSAAIAAAGFGCLAVAMKRCREKDAEELGEREIPEIR</sequence>
<dbReference type="Proteomes" id="UP000253752">
    <property type="component" value="Unassembled WGS sequence"/>
</dbReference>
<dbReference type="GeneID" id="62676709"/>
<dbReference type="Gene3D" id="3.90.1720.10">
    <property type="entry name" value="endopeptidase domain like (from Nostoc punctiforme)"/>
    <property type="match status" value="1"/>
</dbReference>
<dbReference type="GO" id="GO:0005975">
    <property type="term" value="P:carbohydrate metabolic process"/>
    <property type="evidence" value="ECO:0007669"/>
    <property type="project" value="UniProtKB-ARBA"/>
</dbReference>
<evidence type="ECO:0000313" key="13">
    <source>
        <dbReference type="EMBL" id="TNU89140.1"/>
    </source>
</evidence>
<evidence type="ECO:0000256" key="3">
    <source>
        <dbReference type="ARBA" id="ARBA00022525"/>
    </source>
</evidence>
<dbReference type="EMBL" id="PPTX01000002">
    <property type="protein sequence ID" value="RDB81616.1"/>
    <property type="molecule type" value="Genomic_DNA"/>
</dbReference>
<evidence type="ECO:0000256" key="9">
    <source>
        <dbReference type="SAM" id="SignalP"/>
    </source>
</evidence>
<dbReference type="RefSeq" id="WP_009305537.1">
    <property type="nucleotide sequence ID" value="NZ_CABMOO010000016.1"/>
</dbReference>